<evidence type="ECO:0000256" key="2">
    <source>
        <dbReference type="SAM" id="Phobius"/>
    </source>
</evidence>
<dbReference type="AlphaFoldDB" id="A0A5P1X6W2"/>
<sequence>MAKEGTQFSNKLVELRKAKKISQDELAEKLFLSRQSISKWENGDSVPDMNNLVMLAQVLNVGLDELVLGVQPKVSNNNGVKKFFEQDAADKDWHENHRWREWNYKPINNGWEWLARYWWAIFGLVGMICWYAFGQ</sequence>
<dbReference type="KEGG" id="lnn:F0161_10350"/>
<gene>
    <name evidence="4" type="ORF">F0161_10350</name>
</gene>
<keyword evidence="2" id="KW-0472">Membrane</keyword>
<dbReference type="GO" id="GO:0003677">
    <property type="term" value="F:DNA binding"/>
    <property type="evidence" value="ECO:0007669"/>
    <property type="project" value="UniProtKB-KW"/>
</dbReference>
<evidence type="ECO:0000313" key="5">
    <source>
        <dbReference type="Proteomes" id="UP000325295"/>
    </source>
</evidence>
<dbReference type="Proteomes" id="UP000325295">
    <property type="component" value="Chromosome"/>
</dbReference>
<dbReference type="PANTHER" id="PTHR46558">
    <property type="entry name" value="TRACRIPTIONAL REGULATORY PROTEIN-RELATED-RELATED"/>
    <property type="match status" value="1"/>
</dbReference>
<dbReference type="Gene3D" id="1.10.260.40">
    <property type="entry name" value="lambda repressor-like DNA-binding domains"/>
    <property type="match status" value="1"/>
</dbReference>
<dbReference type="CDD" id="cd00093">
    <property type="entry name" value="HTH_XRE"/>
    <property type="match status" value="1"/>
</dbReference>
<protein>
    <submittedName>
        <fullName evidence="4">Helix-turn-helix transcriptional regulator</fullName>
    </submittedName>
</protein>
<evidence type="ECO:0000313" key="4">
    <source>
        <dbReference type="EMBL" id="QER68201.1"/>
    </source>
</evidence>
<accession>A0A5P1X6W2</accession>
<dbReference type="SMART" id="SM00530">
    <property type="entry name" value="HTH_XRE"/>
    <property type="match status" value="1"/>
</dbReference>
<organism evidence="4 5">
    <name type="scientific">Paucilactobacillus nenjiangensis</name>
    <dbReference type="NCBI Taxonomy" id="1296540"/>
    <lineage>
        <taxon>Bacteria</taxon>
        <taxon>Bacillati</taxon>
        <taxon>Bacillota</taxon>
        <taxon>Bacilli</taxon>
        <taxon>Lactobacillales</taxon>
        <taxon>Lactobacillaceae</taxon>
        <taxon>Paucilactobacillus</taxon>
    </lineage>
</organism>
<feature type="domain" description="HTH cro/C1-type" evidence="3">
    <location>
        <begin position="12"/>
        <end position="66"/>
    </location>
</feature>
<dbReference type="InterPro" id="IPR001387">
    <property type="entry name" value="Cro/C1-type_HTH"/>
</dbReference>
<dbReference type="SUPFAM" id="SSF47413">
    <property type="entry name" value="lambda repressor-like DNA-binding domains"/>
    <property type="match status" value="1"/>
</dbReference>
<evidence type="ECO:0000259" key="3">
    <source>
        <dbReference type="PROSITE" id="PS50943"/>
    </source>
</evidence>
<proteinExistence type="predicted"/>
<feature type="transmembrane region" description="Helical" evidence="2">
    <location>
        <begin position="114"/>
        <end position="133"/>
    </location>
</feature>
<keyword evidence="1" id="KW-0238">DNA-binding</keyword>
<dbReference type="InterPro" id="IPR010982">
    <property type="entry name" value="Lambda_DNA-bd_dom_sf"/>
</dbReference>
<dbReference type="PROSITE" id="PS50943">
    <property type="entry name" value="HTH_CROC1"/>
    <property type="match status" value="1"/>
</dbReference>
<evidence type="ECO:0000256" key="1">
    <source>
        <dbReference type="ARBA" id="ARBA00023125"/>
    </source>
</evidence>
<dbReference type="OrthoDB" id="9805856at2"/>
<dbReference type="PANTHER" id="PTHR46558:SF4">
    <property type="entry name" value="DNA-BIDING PHAGE PROTEIN"/>
    <property type="match status" value="1"/>
</dbReference>
<keyword evidence="2" id="KW-1133">Transmembrane helix</keyword>
<keyword evidence="2" id="KW-0812">Transmembrane</keyword>
<dbReference type="Pfam" id="PF01381">
    <property type="entry name" value="HTH_3"/>
    <property type="match status" value="1"/>
</dbReference>
<dbReference type="EMBL" id="CP043939">
    <property type="protein sequence ID" value="QER68201.1"/>
    <property type="molecule type" value="Genomic_DNA"/>
</dbReference>
<reference evidence="4 5" key="1">
    <citation type="submission" date="2019-09" db="EMBL/GenBank/DDBJ databases">
        <title>Complete Genome Sequence of Lactobacillus nenjiangensis SH-Y15, isolated from sauerkraut.</title>
        <authorList>
            <person name="Yang H."/>
        </authorList>
    </citation>
    <scope>NUCLEOTIDE SEQUENCE [LARGE SCALE GENOMIC DNA]</scope>
    <source>
        <strain evidence="4 5">SH-Y15</strain>
    </source>
</reference>
<keyword evidence="5" id="KW-1185">Reference proteome</keyword>
<dbReference type="RefSeq" id="WP_150204522.1">
    <property type="nucleotide sequence ID" value="NZ_CP043939.1"/>
</dbReference>
<name>A0A5P1X6W2_9LACO</name>